<organism evidence="2 3">
    <name type="scientific">Pyricularia oryzae</name>
    <name type="common">Rice blast fungus</name>
    <name type="synonym">Magnaporthe oryzae</name>
    <dbReference type="NCBI Taxonomy" id="318829"/>
    <lineage>
        <taxon>Eukaryota</taxon>
        <taxon>Fungi</taxon>
        <taxon>Dikarya</taxon>
        <taxon>Ascomycota</taxon>
        <taxon>Pezizomycotina</taxon>
        <taxon>Sordariomycetes</taxon>
        <taxon>Sordariomycetidae</taxon>
        <taxon>Magnaporthales</taxon>
        <taxon>Pyriculariaceae</taxon>
        <taxon>Pyricularia</taxon>
    </lineage>
</organism>
<feature type="signal peptide" evidence="1">
    <location>
        <begin position="1"/>
        <end position="16"/>
    </location>
</feature>
<sequence length="199" mass="21716">MQYFTVLAALFAGAMASPMALDSPVAGYRIETLQWSIQMGPGHFEVLNGTIQEVMAQAQEINPNFEIPAVPEAEEKRSVSPAPPSSARLNKRAHEICGIFPSASKFRIQEGISYLNRLPAGDRPLLPPGPGACGRVSCSYNSAIWWCNDNRSVWGPGGWEFIAQGAQKVIDTCARNADWVSGQAFDDRNWNTIVRGDSC</sequence>
<keyword evidence="1" id="KW-0732">Signal</keyword>
<evidence type="ECO:0000313" key="3">
    <source>
        <dbReference type="Proteomes" id="UP000294847"/>
    </source>
</evidence>
<evidence type="ECO:0008006" key="4">
    <source>
        <dbReference type="Google" id="ProtNLM"/>
    </source>
</evidence>
<gene>
    <name evidence="2" type="ORF">PoMZ_02293</name>
</gene>
<dbReference type="Proteomes" id="UP000294847">
    <property type="component" value="Chromosome 2"/>
</dbReference>
<evidence type="ECO:0000313" key="2">
    <source>
        <dbReference type="EMBL" id="QBZ57369.1"/>
    </source>
</evidence>
<name>A0A4P7N4F8_PYROR</name>
<dbReference type="PANTHER" id="PTHR35605">
    <property type="entry name" value="ECP2 EFFECTOR PROTEIN DOMAIN-CONTAINING PROTEIN-RELATED"/>
    <property type="match status" value="1"/>
</dbReference>
<proteinExistence type="predicted"/>
<reference evidence="2 3" key="1">
    <citation type="journal article" date="2019" name="Mol. Biol. Evol.">
        <title>Blast fungal genomes show frequent chromosomal changes, gene gains and losses, and effector gene turnover.</title>
        <authorList>
            <person name="Gomez Luciano L.B."/>
            <person name="Jason Tsai I."/>
            <person name="Chuma I."/>
            <person name="Tosa Y."/>
            <person name="Chen Y.H."/>
            <person name="Li J.Y."/>
            <person name="Li M.Y."/>
            <person name="Jade Lu M.Y."/>
            <person name="Nakayashiki H."/>
            <person name="Li W.H."/>
        </authorList>
    </citation>
    <scope>NUCLEOTIDE SEQUENCE [LARGE SCALE GENOMIC DNA]</scope>
    <source>
        <strain evidence="2">MZ5-1-6</strain>
    </source>
</reference>
<dbReference type="AlphaFoldDB" id="A0A4P7N4F8"/>
<accession>A0A4P7N4F8</accession>
<dbReference type="EMBL" id="CP034205">
    <property type="protein sequence ID" value="QBZ57369.1"/>
    <property type="molecule type" value="Genomic_DNA"/>
</dbReference>
<protein>
    <recommendedName>
        <fullName evidence="4">Secreted protein</fullName>
    </recommendedName>
</protein>
<evidence type="ECO:0000256" key="1">
    <source>
        <dbReference type="SAM" id="SignalP"/>
    </source>
</evidence>
<dbReference type="PANTHER" id="PTHR35605:SF1">
    <property type="entry name" value="ECP2 EFFECTOR PROTEIN DOMAIN-CONTAINING PROTEIN-RELATED"/>
    <property type="match status" value="1"/>
</dbReference>
<feature type="chain" id="PRO_5020645141" description="Secreted protein" evidence="1">
    <location>
        <begin position="17"/>
        <end position="199"/>
    </location>
</feature>